<gene>
    <name evidence="1" type="ORF">ACFY35_42595</name>
</gene>
<accession>A0ABW6WSH5</accession>
<dbReference type="Proteomes" id="UP001602245">
    <property type="component" value="Unassembled WGS sequence"/>
</dbReference>
<proteinExistence type="predicted"/>
<dbReference type="EMBL" id="JBIAZU010000008">
    <property type="protein sequence ID" value="MFF5296165.1"/>
    <property type="molecule type" value="Genomic_DNA"/>
</dbReference>
<keyword evidence="2" id="KW-1185">Reference proteome</keyword>
<evidence type="ECO:0000313" key="2">
    <source>
        <dbReference type="Proteomes" id="UP001602245"/>
    </source>
</evidence>
<sequence length="67" mass="7069">MSMRIGGAAGAQWESHIAGVHLRTDYQRLNADLQAGAPVQVIAADKAAVLESRRDAAGRRGLVDVTV</sequence>
<evidence type="ECO:0000313" key="1">
    <source>
        <dbReference type="EMBL" id="MFF5296165.1"/>
    </source>
</evidence>
<organism evidence="1 2">
    <name type="scientific">Paractinoplanes globisporus</name>
    <dbReference type="NCBI Taxonomy" id="113565"/>
    <lineage>
        <taxon>Bacteria</taxon>
        <taxon>Bacillati</taxon>
        <taxon>Actinomycetota</taxon>
        <taxon>Actinomycetes</taxon>
        <taxon>Micromonosporales</taxon>
        <taxon>Micromonosporaceae</taxon>
        <taxon>Paractinoplanes</taxon>
    </lineage>
</organism>
<comment type="caution">
    <text evidence="1">The sequence shown here is derived from an EMBL/GenBank/DDBJ whole genome shotgun (WGS) entry which is preliminary data.</text>
</comment>
<reference evidence="1 2" key="1">
    <citation type="submission" date="2024-10" db="EMBL/GenBank/DDBJ databases">
        <title>The Natural Products Discovery Center: Release of the First 8490 Sequenced Strains for Exploring Actinobacteria Biosynthetic Diversity.</title>
        <authorList>
            <person name="Kalkreuter E."/>
            <person name="Kautsar S.A."/>
            <person name="Yang D."/>
            <person name="Bader C.D."/>
            <person name="Teijaro C.N."/>
            <person name="Fluegel L."/>
            <person name="Davis C.M."/>
            <person name="Simpson J.R."/>
            <person name="Lauterbach L."/>
            <person name="Steele A.D."/>
            <person name="Gui C."/>
            <person name="Meng S."/>
            <person name="Li G."/>
            <person name="Viehrig K."/>
            <person name="Ye F."/>
            <person name="Su P."/>
            <person name="Kiefer A.F."/>
            <person name="Nichols A."/>
            <person name="Cepeda A.J."/>
            <person name="Yan W."/>
            <person name="Fan B."/>
            <person name="Jiang Y."/>
            <person name="Adhikari A."/>
            <person name="Zheng C.-J."/>
            <person name="Schuster L."/>
            <person name="Cowan T.M."/>
            <person name="Smanski M.J."/>
            <person name="Chevrette M.G."/>
            <person name="De Carvalho L.P.S."/>
            <person name="Shen B."/>
        </authorList>
    </citation>
    <scope>NUCLEOTIDE SEQUENCE [LARGE SCALE GENOMIC DNA]</scope>
    <source>
        <strain evidence="1 2">NPDC000087</strain>
    </source>
</reference>
<dbReference type="RefSeq" id="WP_020516373.1">
    <property type="nucleotide sequence ID" value="NZ_JBIAZU010000008.1"/>
</dbReference>
<protein>
    <submittedName>
        <fullName evidence="1">Uncharacterized protein</fullName>
    </submittedName>
</protein>
<name>A0ABW6WSH5_9ACTN</name>